<dbReference type="KEGG" id="rdi:CMV14_17585"/>
<dbReference type="GO" id="GO:0006354">
    <property type="term" value="P:DNA-templated transcription elongation"/>
    <property type="evidence" value="ECO:0007669"/>
    <property type="project" value="TreeGrafter"/>
</dbReference>
<dbReference type="RefSeq" id="WP_066962325.1">
    <property type="nucleotide sequence ID" value="NZ_CP023449.1"/>
</dbReference>
<keyword evidence="2" id="KW-0251">Elongation factor</keyword>
<dbReference type="SUPFAM" id="SSF54534">
    <property type="entry name" value="FKBP-like"/>
    <property type="match status" value="1"/>
</dbReference>
<organism evidence="2 3">
    <name type="scientific">Rhizorhabdus dicambivorans</name>
    <dbReference type="NCBI Taxonomy" id="1850238"/>
    <lineage>
        <taxon>Bacteria</taxon>
        <taxon>Pseudomonadati</taxon>
        <taxon>Pseudomonadota</taxon>
        <taxon>Alphaproteobacteria</taxon>
        <taxon>Sphingomonadales</taxon>
        <taxon>Sphingomonadaceae</taxon>
        <taxon>Rhizorhabdus</taxon>
    </lineage>
</organism>
<dbReference type="NCBIfam" id="NF004396">
    <property type="entry name" value="PRK05753.1"/>
    <property type="match status" value="1"/>
</dbReference>
<feature type="domain" description="Transcription elongation factor GreA/GreB C-terminal" evidence="1">
    <location>
        <begin position="50"/>
        <end position="125"/>
    </location>
</feature>
<dbReference type="Proteomes" id="UP000218934">
    <property type="component" value="Unassembled WGS sequence"/>
</dbReference>
<dbReference type="AlphaFoldDB" id="A0A2A4FZE8"/>
<comment type="caution">
    <text evidence="2">The sequence shown here is derived from an EMBL/GenBank/DDBJ whole genome shotgun (WGS) entry which is preliminary data.</text>
</comment>
<name>A0A2A4FZE8_9SPHN</name>
<evidence type="ECO:0000313" key="2">
    <source>
        <dbReference type="EMBL" id="PCE43110.1"/>
    </source>
</evidence>
<dbReference type="PANTHER" id="PTHR30437:SF5">
    <property type="entry name" value="REGULATOR OF NUCLEOSIDE DIPHOSPHATE KINASE"/>
    <property type="match status" value="1"/>
</dbReference>
<dbReference type="GO" id="GO:0003746">
    <property type="term" value="F:translation elongation factor activity"/>
    <property type="evidence" value="ECO:0007669"/>
    <property type="project" value="UniProtKB-KW"/>
</dbReference>
<reference evidence="2 3" key="1">
    <citation type="submission" date="2017-09" db="EMBL/GenBank/DDBJ databases">
        <title>The Catabolism of 3,6-Dichlorosalicylic acid is Initiated by the Cytochrome P450 Monooxygenase DsmABC in Rhizorhabdus dicambivorans Ndbn-20.</title>
        <authorList>
            <person name="Na L."/>
        </authorList>
    </citation>
    <scope>NUCLEOTIDE SEQUENCE [LARGE SCALE GENOMIC DNA]</scope>
    <source>
        <strain evidence="2 3">Ndbn-20m</strain>
    </source>
</reference>
<sequence>MNRPPIQLIDSEADMLANLAISVEQRLPQVSELLLDEIARAEVRRAGDIPRDVVIMGTTVEFVSDSTGQHRTVQLVLPQDEDISNGRISILTPVGAGLIGLREGQSIMWPDRGGREHRISILRVDQTTVTA</sequence>
<dbReference type="InterPro" id="IPR036953">
    <property type="entry name" value="GreA/GreB_C_sf"/>
</dbReference>
<dbReference type="InterPro" id="IPR023459">
    <property type="entry name" value="Tscrpt_elong_fac_GreA/B_fam"/>
</dbReference>
<proteinExistence type="predicted"/>
<accession>A0A2A4FZE8</accession>
<dbReference type="GO" id="GO:0032784">
    <property type="term" value="P:regulation of DNA-templated transcription elongation"/>
    <property type="evidence" value="ECO:0007669"/>
    <property type="project" value="InterPro"/>
</dbReference>
<evidence type="ECO:0000259" key="1">
    <source>
        <dbReference type="Pfam" id="PF01272"/>
    </source>
</evidence>
<evidence type="ECO:0000313" key="3">
    <source>
        <dbReference type="Proteomes" id="UP000218934"/>
    </source>
</evidence>
<protein>
    <submittedName>
        <fullName evidence="2">Transcription elongation factor GreAB</fullName>
    </submittedName>
</protein>
<dbReference type="PANTHER" id="PTHR30437">
    <property type="entry name" value="TRANSCRIPTION ELONGATION FACTOR GREA"/>
    <property type="match status" value="1"/>
</dbReference>
<dbReference type="GO" id="GO:0003677">
    <property type="term" value="F:DNA binding"/>
    <property type="evidence" value="ECO:0007669"/>
    <property type="project" value="InterPro"/>
</dbReference>
<dbReference type="InterPro" id="IPR001437">
    <property type="entry name" value="Tscrpt_elong_fac_GreA/B_C"/>
</dbReference>
<dbReference type="EMBL" id="NWUF01000005">
    <property type="protein sequence ID" value="PCE43110.1"/>
    <property type="molecule type" value="Genomic_DNA"/>
</dbReference>
<keyword evidence="2" id="KW-0648">Protein biosynthesis</keyword>
<dbReference type="OrthoDB" id="192847at2"/>
<dbReference type="Gene3D" id="3.10.50.30">
    <property type="entry name" value="Transcription elongation factor, GreA/GreB, C-terminal domain"/>
    <property type="match status" value="1"/>
</dbReference>
<dbReference type="Pfam" id="PF01272">
    <property type="entry name" value="GreA_GreB"/>
    <property type="match status" value="1"/>
</dbReference>
<gene>
    <name evidence="2" type="ORF">COO09_07370</name>
</gene>
<keyword evidence="3" id="KW-1185">Reference proteome</keyword>
<dbReference type="GO" id="GO:0070063">
    <property type="term" value="F:RNA polymerase binding"/>
    <property type="evidence" value="ECO:0007669"/>
    <property type="project" value="InterPro"/>
</dbReference>